<accession>A0ABW0QL55</accession>
<dbReference type="EMBL" id="JBHSNF010000001">
    <property type="protein sequence ID" value="MFC5525523.1"/>
    <property type="molecule type" value="Genomic_DNA"/>
</dbReference>
<comment type="caution">
    <text evidence="1">The sequence shown here is derived from an EMBL/GenBank/DDBJ whole genome shotgun (WGS) entry which is preliminary data.</text>
</comment>
<evidence type="ECO:0000313" key="2">
    <source>
        <dbReference type="Proteomes" id="UP001596114"/>
    </source>
</evidence>
<dbReference type="Proteomes" id="UP001596114">
    <property type="component" value="Unassembled WGS sequence"/>
</dbReference>
<name>A0ABW0QL55_9GAMM</name>
<reference evidence="2" key="1">
    <citation type="journal article" date="2019" name="Int. J. Syst. Evol. Microbiol.">
        <title>The Global Catalogue of Microorganisms (GCM) 10K type strain sequencing project: providing services to taxonomists for standard genome sequencing and annotation.</title>
        <authorList>
            <consortium name="The Broad Institute Genomics Platform"/>
            <consortium name="The Broad Institute Genome Sequencing Center for Infectious Disease"/>
            <person name="Wu L."/>
            <person name="Ma J."/>
        </authorList>
    </citation>
    <scope>NUCLEOTIDE SEQUENCE [LARGE SCALE GENOMIC DNA]</scope>
    <source>
        <strain evidence="2">CGMCC 1.16619</strain>
    </source>
</reference>
<sequence length="108" mass="12199">MLLSYEHKNGVTIGSHTARLLLSRVSIVLAQYVLPSKAGLLRIVQHGRRWRALLDERELGRHETAERALAALREACPRARIPASFAQWRPLPVPTWSYSGPPRRLRAG</sequence>
<dbReference type="RefSeq" id="WP_377318684.1">
    <property type="nucleotide sequence ID" value="NZ_JBHSNF010000001.1"/>
</dbReference>
<evidence type="ECO:0000313" key="1">
    <source>
        <dbReference type="EMBL" id="MFC5525523.1"/>
    </source>
</evidence>
<keyword evidence="2" id="KW-1185">Reference proteome</keyword>
<protein>
    <submittedName>
        <fullName evidence="1">Uncharacterized protein</fullName>
    </submittedName>
</protein>
<organism evidence="1 2">
    <name type="scientific">Rhodanobacter ginsengisoli</name>
    <dbReference type="NCBI Taxonomy" id="418646"/>
    <lineage>
        <taxon>Bacteria</taxon>
        <taxon>Pseudomonadati</taxon>
        <taxon>Pseudomonadota</taxon>
        <taxon>Gammaproteobacteria</taxon>
        <taxon>Lysobacterales</taxon>
        <taxon>Rhodanobacteraceae</taxon>
        <taxon>Rhodanobacter</taxon>
    </lineage>
</organism>
<proteinExistence type="predicted"/>
<gene>
    <name evidence="1" type="ORF">ACFPPA_07185</name>
</gene>